<sequence>MRDHGNRLQQFADSAAMTCGPCPRPGRLLPLPGFLFRCRPPMSRVLPLSLLLSAVLAAPAAYAAPTPITIEQAMADPDWIGPPVEKAWWSWNSQQVEYQLKRNGSPVRDTFRQPVAGGVAAQVADDQRGTLDVAEPVYDRSRSRSAFVRNGDVFVRDLRSGALTQLTRSNERAGNVNFAADNGVIWRVGQNWFHWTAASGVQQVASLKAEKDPRTPPKADVLRDQQLRTLETLRRDRDQREALKDQDQRWRQADPTRAPGPVYLGTDVEIADSVLSPDLGHLIVVTKPKDFDDGRGGKMPLYVTESGYEETEDTRTRVGRNGFEPHTLWYVDVRSGKAEKLSLSGLPGIGTDPLAELRRKAGKDALKGERSVQVMSDFMGGGIRWSADGQQAAVMLRANDNKDRWIISVNAADGRVQNRHRLTDNAWINWGFNDFGWMADGRTLWLLSEESGFSHLYTQAGSAKPQALTSGKWETSAPVLSADGKGFYFLCNQQAPHDYEVCAVDTGSRQVRELTSLNGVEDFSLSPDGQQLLVRYSGAYLPPQLAVLPSAGGQARVLTDTRTADYKARQWIQPKLVAVPSKHGAGVVWAKYYEPENKEPGRKYPIVMFVHGAGYLQNVHQRYPAYFREQMFHNLLVQKGYIVLDMDYRGSEGYGRDWRTAIYRNMGHPELEDYKDGLDWLVGTQQGDRDHAGIYGGSYGGFMTFMALFRSPGTFKAGAALRPVVDWHQYNHGYTSNILNTPDIDPEAYRVSSPIEYAQNLQDNLLIAHGMMDDNVFFQDSVNLTQRLIELHKDNWSIAPYPLERHGYVPEPEMSTAAATIEIVAAVILDDRGRALVVRKHGAHRFIQPGGKPEPGEAPLQALARELDEELGVQLRADATLALGAFEDWAVNEPGHRVRAQAWWVQVDGTPQARAEIAELAWVPLQPPHGLPLAPLSEHHILPAVATRVTAR</sequence>
<dbReference type="SUPFAM" id="SSF55811">
    <property type="entry name" value="Nudix"/>
    <property type="match status" value="1"/>
</dbReference>
<keyword evidence="1" id="KW-0378">Hydrolase</keyword>
<dbReference type="Gene3D" id="3.90.79.10">
    <property type="entry name" value="Nucleoside Triphosphate Pyrophosphohydrolase"/>
    <property type="match status" value="1"/>
</dbReference>
<dbReference type="SUPFAM" id="SSF82171">
    <property type="entry name" value="DPP6 N-terminal domain-like"/>
    <property type="match status" value="1"/>
</dbReference>
<evidence type="ECO:0000313" key="4">
    <source>
        <dbReference type="EMBL" id="CAJ0610670.1"/>
    </source>
</evidence>
<dbReference type="GO" id="GO:0008239">
    <property type="term" value="F:dipeptidyl-peptidase activity"/>
    <property type="evidence" value="ECO:0007669"/>
    <property type="project" value="TreeGrafter"/>
</dbReference>
<dbReference type="PANTHER" id="PTHR11731:SF193">
    <property type="entry name" value="DIPEPTIDYL PEPTIDASE 9"/>
    <property type="match status" value="1"/>
</dbReference>
<dbReference type="SUPFAM" id="SSF53474">
    <property type="entry name" value="alpha/beta-Hydrolases"/>
    <property type="match status" value="1"/>
</dbReference>
<comment type="caution">
    <text evidence="4">The sequence shown here is derived from an EMBL/GenBank/DDBJ whole genome shotgun (WGS) entry which is preliminary data.</text>
</comment>
<dbReference type="InterPro" id="IPR002469">
    <property type="entry name" value="Peptidase_S9B_N"/>
</dbReference>
<evidence type="ECO:0000313" key="5">
    <source>
        <dbReference type="Proteomes" id="UP001176961"/>
    </source>
</evidence>
<dbReference type="Gene3D" id="3.40.50.1820">
    <property type="entry name" value="alpha/beta hydrolase"/>
    <property type="match status" value="1"/>
</dbReference>
<dbReference type="EMBL" id="CATQJL010000344">
    <property type="protein sequence ID" value="CAJ0610670.1"/>
    <property type="molecule type" value="Genomic_DNA"/>
</dbReference>
<dbReference type="Pfam" id="PF00326">
    <property type="entry name" value="Peptidase_S9"/>
    <property type="match status" value="1"/>
</dbReference>
<organism evidence="4 5">
    <name type="scientific">Cylicocyclus nassatus</name>
    <name type="common">Nematode worm</name>
    <dbReference type="NCBI Taxonomy" id="53992"/>
    <lineage>
        <taxon>Eukaryota</taxon>
        <taxon>Metazoa</taxon>
        <taxon>Ecdysozoa</taxon>
        <taxon>Nematoda</taxon>
        <taxon>Chromadorea</taxon>
        <taxon>Rhabditida</taxon>
        <taxon>Rhabditina</taxon>
        <taxon>Rhabditomorpha</taxon>
        <taxon>Strongyloidea</taxon>
        <taxon>Strongylidae</taxon>
        <taxon>Cylicocyclus</taxon>
    </lineage>
</organism>
<protein>
    <recommendedName>
        <fullName evidence="3">Nudix hydrolase domain-containing protein</fullName>
    </recommendedName>
</protein>
<dbReference type="AlphaFoldDB" id="A0AA36MHZ2"/>
<gene>
    <name evidence="4" type="ORF">CYNAS_LOCUS22653</name>
</gene>
<dbReference type="InterPro" id="IPR050278">
    <property type="entry name" value="Serine_Prot_S9B/DPPIV"/>
</dbReference>
<evidence type="ECO:0000256" key="2">
    <source>
        <dbReference type="SAM" id="MobiDB-lite"/>
    </source>
</evidence>
<dbReference type="PROSITE" id="PS51462">
    <property type="entry name" value="NUDIX"/>
    <property type="match status" value="1"/>
</dbReference>
<feature type="compositionally biased region" description="Basic and acidic residues" evidence="2">
    <location>
        <begin position="235"/>
        <end position="254"/>
    </location>
</feature>
<reference evidence="4" key="1">
    <citation type="submission" date="2023-07" db="EMBL/GenBank/DDBJ databases">
        <authorList>
            <consortium name="CYATHOMIX"/>
        </authorList>
    </citation>
    <scope>NUCLEOTIDE SEQUENCE</scope>
    <source>
        <strain evidence="4">N/A</strain>
    </source>
</reference>
<proteinExistence type="predicted"/>
<feature type="region of interest" description="Disordered" evidence="2">
    <location>
        <begin position="235"/>
        <end position="262"/>
    </location>
</feature>
<evidence type="ECO:0000259" key="3">
    <source>
        <dbReference type="PROSITE" id="PS51462"/>
    </source>
</evidence>
<name>A0AA36MHZ2_CYLNA</name>
<dbReference type="InterPro" id="IPR000086">
    <property type="entry name" value="NUDIX_hydrolase_dom"/>
</dbReference>
<dbReference type="Pfam" id="PF00930">
    <property type="entry name" value="DPPIV_N"/>
    <property type="match status" value="1"/>
</dbReference>
<feature type="domain" description="Nudix hydrolase" evidence="3">
    <location>
        <begin position="819"/>
        <end position="947"/>
    </location>
</feature>
<accession>A0AA36MHZ2</accession>
<dbReference type="PROSITE" id="PS00893">
    <property type="entry name" value="NUDIX_BOX"/>
    <property type="match status" value="1"/>
</dbReference>
<dbReference type="PANTHER" id="PTHR11731">
    <property type="entry name" value="PROTEASE FAMILY S9B,C DIPEPTIDYL-PEPTIDASE IV-RELATED"/>
    <property type="match status" value="1"/>
</dbReference>
<dbReference type="CDD" id="cd04690">
    <property type="entry name" value="NUDIX_Hydrolase"/>
    <property type="match status" value="1"/>
</dbReference>
<evidence type="ECO:0000256" key="1">
    <source>
        <dbReference type="ARBA" id="ARBA00022801"/>
    </source>
</evidence>
<dbReference type="GO" id="GO:0006508">
    <property type="term" value="P:proteolysis"/>
    <property type="evidence" value="ECO:0007669"/>
    <property type="project" value="InterPro"/>
</dbReference>
<dbReference type="GO" id="GO:0008236">
    <property type="term" value="F:serine-type peptidase activity"/>
    <property type="evidence" value="ECO:0007669"/>
    <property type="project" value="InterPro"/>
</dbReference>
<dbReference type="InterPro" id="IPR001375">
    <property type="entry name" value="Peptidase_S9_cat"/>
</dbReference>
<dbReference type="Proteomes" id="UP001176961">
    <property type="component" value="Unassembled WGS sequence"/>
</dbReference>
<dbReference type="InterPro" id="IPR020084">
    <property type="entry name" value="NUDIX_hydrolase_CS"/>
</dbReference>
<dbReference type="InterPro" id="IPR029058">
    <property type="entry name" value="AB_hydrolase_fold"/>
</dbReference>
<dbReference type="Gene3D" id="2.140.10.30">
    <property type="entry name" value="Dipeptidylpeptidase IV, N-terminal domain"/>
    <property type="match status" value="1"/>
</dbReference>
<dbReference type="Pfam" id="PF00293">
    <property type="entry name" value="NUDIX"/>
    <property type="match status" value="1"/>
</dbReference>
<dbReference type="InterPro" id="IPR015797">
    <property type="entry name" value="NUDIX_hydrolase-like_dom_sf"/>
</dbReference>
<keyword evidence="5" id="KW-1185">Reference proteome</keyword>